<reference evidence="8" key="1">
    <citation type="journal article" date="2021" name="Open Biol.">
        <title>Shared evolutionary footprints suggest mitochondrial oxidative damage underlies multiple complex I losses in fungi.</title>
        <authorList>
            <person name="Schikora-Tamarit M.A."/>
            <person name="Marcet-Houben M."/>
            <person name="Nosek J."/>
            <person name="Gabaldon T."/>
        </authorList>
    </citation>
    <scope>NUCLEOTIDE SEQUENCE</scope>
    <source>
        <strain evidence="8">CBS2887</strain>
    </source>
</reference>
<dbReference type="Pfam" id="PF03177">
    <property type="entry name" value="Nucleoporin_C"/>
    <property type="match status" value="1"/>
</dbReference>
<evidence type="ECO:0000256" key="2">
    <source>
        <dbReference type="ARBA" id="ARBA00007373"/>
    </source>
</evidence>
<proteinExistence type="inferred from homology"/>
<dbReference type="Gene3D" id="1.20.58.1780">
    <property type="match status" value="1"/>
</dbReference>
<keyword evidence="9" id="KW-1185">Reference proteome</keyword>
<dbReference type="InterPro" id="IPR042533">
    <property type="entry name" value="Nucleoporin_Nup155_C_1"/>
</dbReference>
<dbReference type="OrthoDB" id="338970at2759"/>
<feature type="region of interest" description="Disordered" evidence="5">
    <location>
        <begin position="1"/>
        <end position="32"/>
    </location>
</feature>
<keyword evidence="3" id="KW-0813">Transport</keyword>
<dbReference type="PANTHER" id="PTHR10350">
    <property type="entry name" value="NUCLEAR PORE COMPLEX PROTEIN NUP155"/>
    <property type="match status" value="1"/>
</dbReference>
<dbReference type="EMBL" id="JAEUBG010003365">
    <property type="protein sequence ID" value="KAH3682893.1"/>
    <property type="molecule type" value="Genomic_DNA"/>
</dbReference>
<evidence type="ECO:0000256" key="3">
    <source>
        <dbReference type="ARBA" id="ARBA00022448"/>
    </source>
</evidence>
<dbReference type="GO" id="GO:0036228">
    <property type="term" value="P:protein localization to nuclear inner membrane"/>
    <property type="evidence" value="ECO:0007669"/>
    <property type="project" value="TreeGrafter"/>
</dbReference>
<dbReference type="PANTHER" id="PTHR10350:SF6">
    <property type="entry name" value="NUCLEAR PORE COMPLEX PROTEIN NUP155"/>
    <property type="match status" value="1"/>
</dbReference>
<evidence type="ECO:0000256" key="1">
    <source>
        <dbReference type="ARBA" id="ARBA00004123"/>
    </source>
</evidence>
<dbReference type="Gene3D" id="1.10.167.20">
    <property type="match status" value="1"/>
</dbReference>
<dbReference type="InterPro" id="IPR014908">
    <property type="entry name" value="Nucleoporin_Nup133/Nup155_N"/>
</dbReference>
<feature type="region of interest" description="Disordered" evidence="5">
    <location>
        <begin position="151"/>
        <end position="173"/>
    </location>
</feature>
<dbReference type="InterPro" id="IPR004870">
    <property type="entry name" value="Nucleoporin_Nup155"/>
</dbReference>
<dbReference type="InterPro" id="IPR007187">
    <property type="entry name" value="Nucleoporin_Nup133/Nup155_C"/>
</dbReference>
<dbReference type="GO" id="GO:0000972">
    <property type="term" value="P:transcription-dependent tethering of RNA polymerase II gene DNA at nuclear periphery"/>
    <property type="evidence" value="ECO:0007669"/>
    <property type="project" value="TreeGrafter"/>
</dbReference>
<comment type="caution">
    <text evidence="8">The sequence shown here is derived from an EMBL/GenBank/DDBJ whole genome shotgun (WGS) entry which is preliminary data.</text>
</comment>
<feature type="domain" description="Nucleoporin Nup133/Nup155-like C-terminal" evidence="6">
    <location>
        <begin position="690"/>
        <end position="1390"/>
    </location>
</feature>
<comment type="subcellular location">
    <subcellularLocation>
        <location evidence="1">Nucleus</location>
    </subcellularLocation>
</comment>
<dbReference type="Gene3D" id="1.25.40.440">
    <property type="entry name" value="Nucleoporin, helical domain, central subdomain"/>
    <property type="match status" value="1"/>
</dbReference>
<feature type="compositionally biased region" description="Low complexity" evidence="5">
    <location>
        <begin position="1"/>
        <end position="30"/>
    </location>
</feature>
<name>A0A9P8TKG6_WICPI</name>
<dbReference type="InterPro" id="IPR042537">
    <property type="entry name" value="Nucleoporin_Nup155_C_2"/>
</dbReference>
<organism evidence="8 9">
    <name type="scientific">Wickerhamomyces pijperi</name>
    <name type="common">Yeast</name>
    <name type="synonym">Pichia pijperi</name>
    <dbReference type="NCBI Taxonomy" id="599730"/>
    <lineage>
        <taxon>Eukaryota</taxon>
        <taxon>Fungi</taxon>
        <taxon>Dikarya</taxon>
        <taxon>Ascomycota</taxon>
        <taxon>Saccharomycotina</taxon>
        <taxon>Saccharomycetes</taxon>
        <taxon>Phaffomycetales</taxon>
        <taxon>Wickerhamomycetaceae</taxon>
        <taxon>Wickerhamomyces</taxon>
    </lineage>
</organism>
<evidence type="ECO:0000256" key="4">
    <source>
        <dbReference type="ARBA" id="ARBA00023242"/>
    </source>
</evidence>
<dbReference type="GO" id="GO:0006405">
    <property type="term" value="P:RNA export from nucleus"/>
    <property type="evidence" value="ECO:0007669"/>
    <property type="project" value="TreeGrafter"/>
</dbReference>
<evidence type="ECO:0000259" key="7">
    <source>
        <dbReference type="Pfam" id="PF08801"/>
    </source>
</evidence>
<protein>
    <recommendedName>
        <fullName evidence="10">Nucleoporin</fullName>
    </recommendedName>
</protein>
<evidence type="ECO:0000313" key="8">
    <source>
        <dbReference type="EMBL" id="KAH3682893.1"/>
    </source>
</evidence>
<accession>A0A9P8TKG6</accession>
<dbReference type="Proteomes" id="UP000774326">
    <property type="component" value="Unassembled WGS sequence"/>
</dbReference>
<feature type="domain" description="Nucleoporin Nup133/Nup155-like N-terminal" evidence="7">
    <location>
        <begin position="94"/>
        <end position="593"/>
    </location>
</feature>
<sequence>MNNHTSTTATTTSTSAATTQSSSITQQPTQIMNENDTLSIRDVDVNDPLQLSGKFIDASLLRDRITPILNDPYSLSSANATQYNFSNEFNGLGAFTPFERTEVIPIPDEILMEYNQGQDITRNMGIFAEIGKAWVSIDNKLILWNFRSGSASSSGNATAGNATDAGDSSANSNVNTNSSCDFQTFEDIQQTILKVQLVKPTANTFTESINYLLLISTVSDIHILAVSFDPQTNELELYNTDMSVSTVGLTVDQFISHEKTGKVFFTGLNDGLNIWELQYSNKKSSGKVCLTRSTVSNLIPGSSYINSMMGYFGDETHSESVKQLLIDQSRSLLYTLSNTSVIRMYRIMVNDSTTTLSEPTIFNTNQLLTYAKTSVAKSSPLFGKKYLPIVSLSVIPRHENEDLYLIAITCGGLRVYLGNNGGSFYDRVSSSLRVQALKFPPTKVSEEEIANEQRVFKEKEALKSSQFGTGSTASAATELPSLLMYQKRSSILVESKQPSVVLTPGIFFSVVSKAEDSDDKLFASVPDYGILKYHNKTIENATFLESFGKIHEIVPLAKPFNATDRPQGYSNEFATQYDHKSPYEVAVLTNTSLQIYQFRTPAMVFETLTDDFTTFVNKFGLLEAASTALYVSCKYNISKTIRSNAFNFFTMGVPNVIEWKPIYRSRLGSSVSSTSLLGTGGYSFSDVVLSPRFYGTITVIGRLFREIWNEKVFQVNKDVKFGLKDGVLDRSSLFENEFLDSVNIGLNDLEFYLSSISVLNEFFQTYGNSIACFISPANSNSNSGSTTGRTYDKAEEFANQSENIAFNAAIRLIISIKEALSFLSVLMKEGSDTAKEHTATEKDHTTITGAGSLKEIFKYLPLEIQQSLAKLTFKEIFTPTEQTKNLIREILSSIINRNMSYGESIEYIAKGLQEQCGSFCSGNDVVGFKAMEHLRKAKEIGLADVDGLNYHLDKAMGLFEVINNEISLEKLKESVDILVSLHEFPRALKFVLNISNSVDVGGHVSWGYVQDGKLANDERAKVYLKRHELFEICFSLLQQVDSQFKDLKEISYQTVLEFQDQLFHYELYDWFISQGVSEILLDLSTAYVLPYLEEKSGDSQLLSDLLWLYQSKRGDYYSAALISYSLSLSDFNINLTQRNEYLSRAIGFCNCVTLPHQRQQMIQLNGAIEEVFQASNVQYDLLMTITGDSNLDSTKKKTLIEQLNGKILTVSELFNDYANVLSYHEICLLIYKVSDFRNSDEILSRWVQLFENLRSQSMNNQSFVKSINQTIISIGKKLCKSTTGEFVFPIVELFPMVLKLIQESSTSQIQPGSVVQMFLQCDISFDKLYYVLRDLLTITNAGDLSQAYQSEMCQLIELWYDSDVQLRLDQVVSMEDIKTLKLKGYSLQRDPIASYMERTGNSV</sequence>
<dbReference type="GO" id="GO:0006606">
    <property type="term" value="P:protein import into nucleus"/>
    <property type="evidence" value="ECO:0007669"/>
    <property type="project" value="TreeGrafter"/>
</dbReference>
<evidence type="ECO:0000313" key="9">
    <source>
        <dbReference type="Proteomes" id="UP000774326"/>
    </source>
</evidence>
<dbReference type="GO" id="GO:0017056">
    <property type="term" value="F:structural constituent of nuclear pore"/>
    <property type="evidence" value="ECO:0007669"/>
    <property type="project" value="InterPro"/>
</dbReference>
<dbReference type="Pfam" id="PF08801">
    <property type="entry name" value="Nucleoporin_N"/>
    <property type="match status" value="1"/>
</dbReference>
<reference evidence="8" key="2">
    <citation type="submission" date="2021-01" db="EMBL/GenBank/DDBJ databases">
        <authorList>
            <person name="Schikora-Tamarit M.A."/>
        </authorList>
    </citation>
    <scope>NUCLEOTIDE SEQUENCE</scope>
    <source>
        <strain evidence="8">CBS2887</strain>
    </source>
</reference>
<gene>
    <name evidence="8" type="ORF">WICPIJ_006149</name>
</gene>
<evidence type="ECO:0000256" key="5">
    <source>
        <dbReference type="SAM" id="MobiDB-lite"/>
    </source>
</evidence>
<dbReference type="Gene3D" id="1.25.40.450">
    <property type="entry name" value="Nucleoporin, helical domain, N-terminal subdomain"/>
    <property type="match status" value="1"/>
</dbReference>
<evidence type="ECO:0000259" key="6">
    <source>
        <dbReference type="Pfam" id="PF03177"/>
    </source>
</evidence>
<dbReference type="GO" id="GO:0044611">
    <property type="term" value="C:nuclear pore inner ring"/>
    <property type="evidence" value="ECO:0007669"/>
    <property type="project" value="TreeGrafter"/>
</dbReference>
<evidence type="ECO:0008006" key="10">
    <source>
        <dbReference type="Google" id="ProtNLM"/>
    </source>
</evidence>
<comment type="similarity">
    <text evidence="2">Belongs to the non-repetitive/WGA-negative nucleoporin family.</text>
</comment>
<dbReference type="Gene3D" id="1.20.120.1050">
    <property type="match status" value="1"/>
</dbReference>
<keyword evidence="4" id="KW-0539">Nucleus</keyword>